<accession>A0A7W9V0W2</accession>
<name>A0A7W9V0W2_9ACTN</name>
<organism evidence="1 2">
    <name type="scientific">Streptomyces zagrosensis</name>
    <dbReference type="NCBI Taxonomy" id="1042984"/>
    <lineage>
        <taxon>Bacteria</taxon>
        <taxon>Bacillati</taxon>
        <taxon>Actinomycetota</taxon>
        <taxon>Actinomycetes</taxon>
        <taxon>Kitasatosporales</taxon>
        <taxon>Streptomycetaceae</taxon>
        <taxon>Streptomyces</taxon>
    </lineage>
</organism>
<protein>
    <submittedName>
        <fullName evidence="1">Uncharacterized protein</fullName>
    </submittedName>
</protein>
<evidence type="ECO:0000313" key="1">
    <source>
        <dbReference type="EMBL" id="MBB5938565.1"/>
    </source>
</evidence>
<proteinExistence type="predicted"/>
<reference evidence="1 2" key="1">
    <citation type="submission" date="2020-08" db="EMBL/GenBank/DDBJ databases">
        <title>Genomic Encyclopedia of Type Strains, Phase III (KMG-III): the genomes of soil and plant-associated and newly described type strains.</title>
        <authorList>
            <person name="Whitman W."/>
        </authorList>
    </citation>
    <scope>NUCLEOTIDE SEQUENCE [LARGE SCALE GENOMIC DNA]</scope>
    <source>
        <strain evidence="1 2">CECT 8305</strain>
    </source>
</reference>
<keyword evidence="2" id="KW-1185">Reference proteome</keyword>
<dbReference type="EMBL" id="JACHJL010000017">
    <property type="protein sequence ID" value="MBB5938565.1"/>
    <property type="molecule type" value="Genomic_DNA"/>
</dbReference>
<dbReference type="RefSeq" id="WP_184576434.1">
    <property type="nucleotide sequence ID" value="NZ_JACHJL010000017.1"/>
</dbReference>
<gene>
    <name evidence="1" type="ORF">FHS42_005654</name>
</gene>
<dbReference type="Proteomes" id="UP000588098">
    <property type="component" value="Unassembled WGS sequence"/>
</dbReference>
<comment type="caution">
    <text evidence="1">The sequence shown here is derived from an EMBL/GenBank/DDBJ whole genome shotgun (WGS) entry which is preliminary data.</text>
</comment>
<evidence type="ECO:0000313" key="2">
    <source>
        <dbReference type="Proteomes" id="UP000588098"/>
    </source>
</evidence>
<sequence>MIEPCRLMSVCAMTTVALGFDTVYRAISTYGETPSGFLALSRDNFYFSIPDTP</sequence>
<dbReference type="AlphaFoldDB" id="A0A7W9V0W2"/>